<feature type="region of interest" description="Disordered" evidence="1">
    <location>
        <begin position="46"/>
        <end position="77"/>
    </location>
</feature>
<gene>
    <name evidence="3" type="primary">AlNc14C368G11072</name>
    <name evidence="3" type="ORF">ALNC14_125190</name>
</gene>
<keyword evidence="2" id="KW-0472">Membrane</keyword>
<accession>F0WY26</accession>
<proteinExistence type="predicted"/>
<dbReference type="HOGENOM" id="CLU_425437_0_0_1"/>
<evidence type="ECO:0000313" key="3">
    <source>
        <dbReference type="EMBL" id="CCA26375.1"/>
    </source>
</evidence>
<dbReference type="EMBL" id="FR824413">
    <property type="protein sequence ID" value="CCA26375.1"/>
    <property type="molecule type" value="Genomic_DNA"/>
</dbReference>
<feature type="transmembrane region" description="Helical" evidence="2">
    <location>
        <begin position="360"/>
        <end position="382"/>
    </location>
</feature>
<keyword evidence="2" id="KW-1133">Transmembrane helix</keyword>
<reference evidence="3" key="1">
    <citation type="journal article" date="2011" name="PLoS Biol.">
        <title>Gene gain and loss during evolution of obligate parasitism in the white rust pathogen of Arabidopsis thaliana.</title>
        <authorList>
            <person name="Kemen E."/>
            <person name="Gardiner A."/>
            <person name="Schultz-Larsen T."/>
            <person name="Kemen A.C."/>
            <person name="Balmuth A.L."/>
            <person name="Robert-Seilaniantz A."/>
            <person name="Bailey K."/>
            <person name="Holub E."/>
            <person name="Studholme D.J."/>
            <person name="Maclean D."/>
            <person name="Jones J.D."/>
        </authorList>
    </citation>
    <scope>NUCLEOTIDE SEQUENCE</scope>
</reference>
<keyword evidence="2" id="KW-0812">Transmembrane</keyword>
<name>F0WY26_9STRA</name>
<feature type="transmembrane region" description="Helical" evidence="2">
    <location>
        <begin position="235"/>
        <end position="259"/>
    </location>
</feature>
<reference evidence="3" key="2">
    <citation type="submission" date="2011-02" db="EMBL/GenBank/DDBJ databases">
        <authorList>
            <person name="MacLean D."/>
        </authorList>
    </citation>
    <scope>NUCLEOTIDE SEQUENCE</scope>
</reference>
<feature type="transmembrane region" description="Helical" evidence="2">
    <location>
        <begin position="203"/>
        <end position="223"/>
    </location>
</feature>
<feature type="transmembrane region" description="Helical" evidence="2">
    <location>
        <begin position="305"/>
        <end position="326"/>
    </location>
</feature>
<dbReference type="AlphaFoldDB" id="F0WY26"/>
<sequence>MFCWALCEVGRCVRGFEALGGHGHAPFRKEEIGSQLLWSSDDISAVREDDDREEDIASTRKGLQEQPQPYDVTRPSAKNTSFQALKILCWKATSQLELMRRATKVHPVEAASTGRATHCGYVRRRSFWRKCVLTPTHVGLQGKYSYQKLIAFLRYQDSWHAHWRALRILSLSPFPTILVYMMVNGLPLADSAKGWRKACNYYITSWICAFIVFVCNYFELTHVVQDLKLKVWQRLAVPCVQASVLVLQKLFVAMILNIFPVPFSLIWPVFLSQFVGYLMVSYWVVGDSGRDTSSLHQRLKQYSLLYTAEEFVLVVYPAIATLFIYLPSSQKFWISVILPITKAILLQATHYLCHRLTPDVSGIVATTLVQFFHALFFMMCLQTSRSNIALAISIAFKLFSMAHFCTTLKGSSFALQKQLEDLINLERYQEALSSSSVDKSFSSRLGEAGNIVDATLLIMKFDEILRQQYSVDGQGLVPVESMETRGPSDGLILVKNISAGTRAERNAFADQVMALLYRNEHLLLCCYIDFIVPLLYRTATWEPNANYYTFIILRDWSQSLKAFRNVISSFVFAGISLAVHVVAVRRWINVSALQQIAFILTNYQALIQSQWIRLIIVLMFLSLQHSGNDFTFHFDWLKQSAANT</sequence>
<feature type="transmembrane region" description="Helical" evidence="2">
    <location>
        <begin position="265"/>
        <end position="285"/>
    </location>
</feature>
<evidence type="ECO:0000256" key="1">
    <source>
        <dbReference type="SAM" id="MobiDB-lite"/>
    </source>
</evidence>
<evidence type="ECO:0000256" key="2">
    <source>
        <dbReference type="SAM" id="Phobius"/>
    </source>
</evidence>
<feature type="transmembrane region" description="Helical" evidence="2">
    <location>
        <begin position="562"/>
        <end position="583"/>
    </location>
</feature>
<feature type="transmembrane region" description="Helical" evidence="2">
    <location>
        <begin position="165"/>
        <end position="183"/>
    </location>
</feature>
<protein>
    <submittedName>
        <fullName evidence="3">AlNc14C368G11072 protein</fullName>
    </submittedName>
</protein>
<organism evidence="3">
    <name type="scientific">Albugo laibachii Nc14</name>
    <dbReference type="NCBI Taxonomy" id="890382"/>
    <lineage>
        <taxon>Eukaryota</taxon>
        <taxon>Sar</taxon>
        <taxon>Stramenopiles</taxon>
        <taxon>Oomycota</taxon>
        <taxon>Peronosporomycetes</taxon>
        <taxon>Albuginales</taxon>
        <taxon>Albuginaceae</taxon>
        <taxon>Albugo</taxon>
    </lineage>
</organism>